<comment type="caution">
    <text evidence="2">The sequence shown here is derived from an EMBL/GenBank/DDBJ whole genome shotgun (WGS) entry which is preliminary data.</text>
</comment>
<feature type="compositionally biased region" description="Basic and acidic residues" evidence="1">
    <location>
        <begin position="42"/>
        <end position="53"/>
    </location>
</feature>
<dbReference type="EMBL" id="CAKXAJ010026167">
    <property type="protein sequence ID" value="CAH2260581.1"/>
    <property type="molecule type" value="Genomic_DNA"/>
</dbReference>
<accession>A0A8S4SFG2</accession>
<reference evidence="2" key="1">
    <citation type="submission" date="2022-03" db="EMBL/GenBank/DDBJ databases">
        <authorList>
            <person name="Lindestad O."/>
        </authorList>
    </citation>
    <scope>NUCLEOTIDE SEQUENCE</scope>
</reference>
<proteinExistence type="predicted"/>
<gene>
    <name evidence="2" type="primary">jg18270</name>
    <name evidence="2" type="ORF">PAEG_LOCUS23761</name>
</gene>
<evidence type="ECO:0000313" key="3">
    <source>
        <dbReference type="Proteomes" id="UP000838756"/>
    </source>
</evidence>
<sequence length="71" mass="7892">MTSIKLKTRTYSLEGELLVQTTPQMEAMGSKTPSSTTTNAIEGRREEGGRFESDPNTLMSREDVRGLHQFG</sequence>
<keyword evidence="3" id="KW-1185">Reference proteome</keyword>
<feature type="compositionally biased region" description="Polar residues" evidence="1">
    <location>
        <begin position="31"/>
        <end position="40"/>
    </location>
</feature>
<dbReference type="Proteomes" id="UP000838756">
    <property type="component" value="Unassembled WGS sequence"/>
</dbReference>
<feature type="region of interest" description="Disordered" evidence="1">
    <location>
        <begin position="23"/>
        <end position="71"/>
    </location>
</feature>
<evidence type="ECO:0000313" key="2">
    <source>
        <dbReference type="EMBL" id="CAH2260581.1"/>
    </source>
</evidence>
<organism evidence="2 3">
    <name type="scientific">Pararge aegeria aegeria</name>
    <dbReference type="NCBI Taxonomy" id="348720"/>
    <lineage>
        <taxon>Eukaryota</taxon>
        <taxon>Metazoa</taxon>
        <taxon>Ecdysozoa</taxon>
        <taxon>Arthropoda</taxon>
        <taxon>Hexapoda</taxon>
        <taxon>Insecta</taxon>
        <taxon>Pterygota</taxon>
        <taxon>Neoptera</taxon>
        <taxon>Endopterygota</taxon>
        <taxon>Lepidoptera</taxon>
        <taxon>Glossata</taxon>
        <taxon>Ditrysia</taxon>
        <taxon>Papilionoidea</taxon>
        <taxon>Nymphalidae</taxon>
        <taxon>Satyrinae</taxon>
        <taxon>Satyrini</taxon>
        <taxon>Parargina</taxon>
        <taxon>Pararge</taxon>
    </lineage>
</organism>
<protein>
    <submittedName>
        <fullName evidence="2">Jg18270 protein</fullName>
    </submittedName>
</protein>
<feature type="compositionally biased region" description="Basic and acidic residues" evidence="1">
    <location>
        <begin position="60"/>
        <end position="71"/>
    </location>
</feature>
<name>A0A8S4SFG2_9NEOP</name>
<evidence type="ECO:0000256" key="1">
    <source>
        <dbReference type="SAM" id="MobiDB-lite"/>
    </source>
</evidence>
<dbReference type="AlphaFoldDB" id="A0A8S4SFG2"/>